<evidence type="ECO:0000313" key="8">
    <source>
        <dbReference type="Proteomes" id="UP000064939"/>
    </source>
</evidence>
<sequence>MLQTFFQGFFVSLSLIVAIGAQNTFVLKQGLKKQHIFWICFICAVSDSILITAGVFGFSKLVLTYADVIQWVKYIGAGFLVVYGAQHFYQACRSKNVLEESDLDENNLLKSLSICLALTWLNPHVYLDTVILIGAISTGIEETIVYFALGAILASWIFFFLLGYGARLLQPIFKDYRAWKILDFMIAIVMWMIAYSLI</sequence>
<keyword evidence="4 6" id="KW-1133">Transmembrane helix</keyword>
<evidence type="ECO:0000256" key="5">
    <source>
        <dbReference type="ARBA" id="ARBA00023136"/>
    </source>
</evidence>
<feature type="transmembrane region" description="Helical" evidence="6">
    <location>
        <begin position="178"/>
        <end position="197"/>
    </location>
</feature>
<evidence type="ECO:0000256" key="3">
    <source>
        <dbReference type="ARBA" id="ARBA00022692"/>
    </source>
</evidence>
<evidence type="ECO:0000313" key="7">
    <source>
        <dbReference type="EMBL" id="ALH96520.1"/>
    </source>
</evidence>
<evidence type="ECO:0000256" key="2">
    <source>
        <dbReference type="ARBA" id="ARBA00022475"/>
    </source>
</evidence>
<dbReference type="PANTHER" id="PTHR30086">
    <property type="entry name" value="ARGININE EXPORTER PROTEIN ARGO"/>
    <property type="match status" value="1"/>
</dbReference>
<dbReference type="GO" id="GO:0015171">
    <property type="term" value="F:amino acid transmembrane transporter activity"/>
    <property type="evidence" value="ECO:0007669"/>
    <property type="project" value="TreeGrafter"/>
</dbReference>
<dbReference type="PANTHER" id="PTHR30086:SF20">
    <property type="entry name" value="ARGININE EXPORTER PROTEIN ARGO-RELATED"/>
    <property type="match status" value="1"/>
</dbReference>
<dbReference type="InterPro" id="IPR001123">
    <property type="entry name" value="LeuE-type"/>
</dbReference>
<dbReference type="OrthoDB" id="5638726at2"/>
<proteinExistence type="predicted"/>
<dbReference type="Pfam" id="PF01810">
    <property type="entry name" value="LysE"/>
    <property type="match status" value="1"/>
</dbReference>
<dbReference type="AlphaFoldDB" id="A0A0N9VYH6"/>
<feature type="transmembrane region" description="Helical" evidence="6">
    <location>
        <begin position="36"/>
        <end position="59"/>
    </location>
</feature>
<dbReference type="EMBL" id="CP012808">
    <property type="protein sequence ID" value="ALH96520.1"/>
    <property type="molecule type" value="Genomic_DNA"/>
</dbReference>
<evidence type="ECO:0000256" key="6">
    <source>
        <dbReference type="SAM" id="Phobius"/>
    </source>
</evidence>
<evidence type="ECO:0000256" key="4">
    <source>
        <dbReference type="ARBA" id="ARBA00022989"/>
    </source>
</evidence>
<feature type="transmembrane region" description="Helical" evidence="6">
    <location>
        <begin position="143"/>
        <end position="166"/>
    </location>
</feature>
<feature type="transmembrane region" description="Helical" evidence="6">
    <location>
        <begin position="6"/>
        <end position="27"/>
    </location>
</feature>
<organism evidence="7 8">
    <name type="scientific">Acinetobacter equi</name>
    <dbReference type="NCBI Taxonomy" id="1324350"/>
    <lineage>
        <taxon>Bacteria</taxon>
        <taxon>Pseudomonadati</taxon>
        <taxon>Pseudomonadota</taxon>
        <taxon>Gammaproteobacteria</taxon>
        <taxon>Moraxellales</taxon>
        <taxon>Moraxellaceae</taxon>
        <taxon>Acinetobacter</taxon>
    </lineage>
</organism>
<reference evidence="7 8" key="1">
    <citation type="journal article" date="2015" name="Int. J. Syst. Evol. Microbiol.">
        <title>Acinetobacter equi sp. nov. isolated from horse faeces.</title>
        <authorList>
            <person name="Poppel M.T."/>
            <person name="Skiebe E."/>
            <person name="Laue M."/>
            <person name="Bergmann H."/>
            <person name="Ebersberger I."/>
            <person name="Garn T."/>
            <person name="Fruth A."/>
            <person name="Baumgardt S."/>
            <person name="Busse H.J."/>
            <person name="Wilharm G."/>
        </authorList>
    </citation>
    <scope>NUCLEOTIDE SEQUENCE [LARGE SCALE GENOMIC DNA]</scope>
    <source>
        <strain evidence="7 8">114</strain>
    </source>
</reference>
<keyword evidence="8" id="KW-1185">Reference proteome</keyword>
<gene>
    <name evidence="7" type="ORF">AOY20_13745</name>
</gene>
<accession>A0A0N9VYH6</accession>
<name>A0A0N9VYH6_9GAMM</name>
<protein>
    <submittedName>
        <fullName evidence="7">Amino acid transporter</fullName>
    </submittedName>
</protein>
<keyword evidence="3 6" id="KW-0812">Transmembrane</keyword>
<keyword evidence="2" id="KW-1003">Cell membrane</keyword>
<feature type="transmembrane region" description="Helical" evidence="6">
    <location>
        <begin position="71"/>
        <end position="91"/>
    </location>
</feature>
<dbReference type="Proteomes" id="UP000064939">
    <property type="component" value="Chromosome"/>
</dbReference>
<dbReference type="KEGG" id="aei:AOY20_13745"/>
<dbReference type="RefSeq" id="WP_054582399.1">
    <property type="nucleotide sequence ID" value="NZ_CP012808.1"/>
</dbReference>
<dbReference type="GO" id="GO:0005886">
    <property type="term" value="C:plasma membrane"/>
    <property type="evidence" value="ECO:0007669"/>
    <property type="project" value="UniProtKB-SubCell"/>
</dbReference>
<comment type="subcellular location">
    <subcellularLocation>
        <location evidence="1">Cell membrane</location>
        <topology evidence="1">Multi-pass membrane protein</topology>
    </subcellularLocation>
</comment>
<evidence type="ECO:0000256" key="1">
    <source>
        <dbReference type="ARBA" id="ARBA00004651"/>
    </source>
</evidence>
<feature type="transmembrane region" description="Helical" evidence="6">
    <location>
        <begin position="112"/>
        <end position="137"/>
    </location>
</feature>
<keyword evidence="5 6" id="KW-0472">Membrane</keyword>